<reference evidence="2" key="1">
    <citation type="submission" date="2021-04" db="EMBL/GenBank/DDBJ databases">
        <authorList>
            <person name="Tunstrom K."/>
        </authorList>
    </citation>
    <scope>NUCLEOTIDE SEQUENCE</scope>
</reference>
<proteinExistence type="predicted"/>
<gene>
    <name evidence="2" type="ORF">PAPOLLO_LOCUS26758</name>
</gene>
<dbReference type="EMBL" id="CAJQZP010001607">
    <property type="protein sequence ID" value="CAG5056533.1"/>
    <property type="molecule type" value="Genomic_DNA"/>
</dbReference>
<sequence length="258" mass="29086">MFWKVILDKILGVNIPKTEVISEDHSNVREVIHDVAKDWQKEILEQTTFVKNFIPPITNNNFVLKQVESANTDANVSSSQNENLNGVNKLANLNFKPNNSECNCSLLNKNSGCTLTSAVKLSDAGCDPLNISYNEKLKSYKYCLKKVQEQLQKQVIEVNELKKENDALKYKLQEMRKKSSLKTLYAPTALSPVCDVNQVLKPFETSSEENLNADSTKKTNSEVIITLKNCKNEVKYIWDIGICMYNKNLLLSAATTTA</sequence>
<evidence type="ECO:0000313" key="3">
    <source>
        <dbReference type="Proteomes" id="UP000691718"/>
    </source>
</evidence>
<accession>A0A8S3Y617</accession>
<keyword evidence="3" id="KW-1185">Reference proteome</keyword>
<evidence type="ECO:0000313" key="2">
    <source>
        <dbReference type="EMBL" id="CAG5056533.1"/>
    </source>
</evidence>
<feature type="coiled-coil region" evidence="1">
    <location>
        <begin position="144"/>
        <end position="178"/>
    </location>
</feature>
<comment type="caution">
    <text evidence="2">The sequence shown here is derived from an EMBL/GenBank/DDBJ whole genome shotgun (WGS) entry which is preliminary data.</text>
</comment>
<dbReference type="Proteomes" id="UP000691718">
    <property type="component" value="Unassembled WGS sequence"/>
</dbReference>
<organism evidence="2 3">
    <name type="scientific">Parnassius apollo</name>
    <name type="common">Apollo butterfly</name>
    <name type="synonym">Papilio apollo</name>
    <dbReference type="NCBI Taxonomy" id="110799"/>
    <lineage>
        <taxon>Eukaryota</taxon>
        <taxon>Metazoa</taxon>
        <taxon>Ecdysozoa</taxon>
        <taxon>Arthropoda</taxon>
        <taxon>Hexapoda</taxon>
        <taxon>Insecta</taxon>
        <taxon>Pterygota</taxon>
        <taxon>Neoptera</taxon>
        <taxon>Endopterygota</taxon>
        <taxon>Lepidoptera</taxon>
        <taxon>Glossata</taxon>
        <taxon>Ditrysia</taxon>
        <taxon>Papilionoidea</taxon>
        <taxon>Papilionidae</taxon>
        <taxon>Parnassiinae</taxon>
        <taxon>Parnassini</taxon>
        <taxon>Parnassius</taxon>
        <taxon>Parnassius</taxon>
    </lineage>
</organism>
<keyword evidence="1" id="KW-0175">Coiled coil</keyword>
<evidence type="ECO:0000256" key="1">
    <source>
        <dbReference type="SAM" id="Coils"/>
    </source>
</evidence>
<dbReference type="OrthoDB" id="7415728at2759"/>
<name>A0A8S3Y617_PARAO</name>
<protein>
    <submittedName>
        <fullName evidence="2">(apollo) hypothetical protein</fullName>
    </submittedName>
</protein>
<dbReference type="AlphaFoldDB" id="A0A8S3Y617"/>